<evidence type="ECO:0000256" key="3">
    <source>
        <dbReference type="ARBA" id="ARBA00022840"/>
    </source>
</evidence>
<feature type="binding site" evidence="4">
    <location>
        <position position="64"/>
    </location>
    <ligand>
        <name>substrate</name>
    </ligand>
</feature>
<comment type="cofactor">
    <cofactor evidence="5">
        <name>Mg(2+)</name>
        <dbReference type="ChEBI" id="CHEBI:18420"/>
    </cofactor>
</comment>
<dbReference type="EMBL" id="BMQC01000007">
    <property type="protein sequence ID" value="GGK30482.1"/>
    <property type="molecule type" value="Genomic_DNA"/>
</dbReference>
<evidence type="ECO:0000313" key="7">
    <source>
        <dbReference type="EMBL" id="GGK30482.1"/>
    </source>
</evidence>
<organism evidence="7 8">
    <name type="scientific">Pilimelia terevasa</name>
    <dbReference type="NCBI Taxonomy" id="53372"/>
    <lineage>
        <taxon>Bacteria</taxon>
        <taxon>Bacillati</taxon>
        <taxon>Actinomycetota</taxon>
        <taxon>Actinomycetes</taxon>
        <taxon>Micromonosporales</taxon>
        <taxon>Micromonosporaceae</taxon>
        <taxon>Pilimelia</taxon>
    </lineage>
</organism>
<feature type="region of interest" description="Disordered" evidence="6">
    <location>
        <begin position="178"/>
        <end position="197"/>
    </location>
</feature>
<evidence type="ECO:0000256" key="4">
    <source>
        <dbReference type="PIRSR" id="PIRSR006806-1"/>
    </source>
</evidence>
<dbReference type="PANTHER" id="PTHR23407">
    <property type="entry name" value="ATPASE INHIBITOR/5-FORMYLTETRAHYDROFOLATE CYCLO-LIGASE"/>
    <property type="match status" value="1"/>
</dbReference>
<dbReference type="InterPro" id="IPR037171">
    <property type="entry name" value="NagB/RpiA_transferase-like"/>
</dbReference>
<evidence type="ECO:0000256" key="5">
    <source>
        <dbReference type="RuleBase" id="RU361279"/>
    </source>
</evidence>
<gene>
    <name evidence="7" type="ORF">GCM10010124_24090</name>
</gene>
<name>A0A8J3FIN8_9ACTN</name>
<dbReference type="InterPro" id="IPR002698">
    <property type="entry name" value="FTHF_cligase"/>
</dbReference>
<dbReference type="PIRSF" id="PIRSF006806">
    <property type="entry name" value="FTHF_cligase"/>
    <property type="match status" value="1"/>
</dbReference>
<dbReference type="NCBIfam" id="TIGR02727">
    <property type="entry name" value="MTHFS_bact"/>
    <property type="match status" value="1"/>
</dbReference>
<evidence type="ECO:0000313" key="8">
    <source>
        <dbReference type="Proteomes" id="UP000662200"/>
    </source>
</evidence>
<evidence type="ECO:0000256" key="1">
    <source>
        <dbReference type="ARBA" id="ARBA00010638"/>
    </source>
</evidence>
<dbReference type="RefSeq" id="WP_189114356.1">
    <property type="nucleotide sequence ID" value="NZ_BMQC01000007.1"/>
</dbReference>
<reference evidence="7" key="1">
    <citation type="journal article" date="2014" name="Int. J. Syst. Evol. Microbiol.">
        <title>Complete genome sequence of Corynebacterium casei LMG S-19264T (=DSM 44701T), isolated from a smear-ripened cheese.</title>
        <authorList>
            <consortium name="US DOE Joint Genome Institute (JGI-PGF)"/>
            <person name="Walter F."/>
            <person name="Albersmeier A."/>
            <person name="Kalinowski J."/>
            <person name="Ruckert C."/>
        </authorList>
    </citation>
    <scope>NUCLEOTIDE SEQUENCE</scope>
    <source>
        <strain evidence="7">JCM 3091</strain>
    </source>
</reference>
<dbReference type="AlphaFoldDB" id="A0A8J3FIN8"/>
<dbReference type="GO" id="GO:0035999">
    <property type="term" value="P:tetrahydrofolate interconversion"/>
    <property type="evidence" value="ECO:0007669"/>
    <property type="project" value="TreeGrafter"/>
</dbReference>
<dbReference type="EC" id="6.3.3.2" evidence="5"/>
<dbReference type="GO" id="GO:0009396">
    <property type="term" value="P:folic acid-containing compound biosynthetic process"/>
    <property type="evidence" value="ECO:0007669"/>
    <property type="project" value="TreeGrafter"/>
</dbReference>
<comment type="catalytic activity">
    <reaction evidence="5">
        <text>(6S)-5-formyl-5,6,7,8-tetrahydrofolate + ATP = (6R)-5,10-methenyltetrahydrofolate + ADP + phosphate</text>
        <dbReference type="Rhea" id="RHEA:10488"/>
        <dbReference type="ChEBI" id="CHEBI:30616"/>
        <dbReference type="ChEBI" id="CHEBI:43474"/>
        <dbReference type="ChEBI" id="CHEBI:57455"/>
        <dbReference type="ChEBI" id="CHEBI:57457"/>
        <dbReference type="ChEBI" id="CHEBI:456216"/>
        <dbReference type="EC" id="6.3.3.2"/>
    </reaction>
</comment>
<dbReference type="GO" id="GO:0005524">
    <property type="term" value="F:ATP binding"/>
    <property type="evidence" value="ECO:0007669"/>
    <property type="project" value="UniProtKB-KW"/>
</dbReference>
<comment type="similarity">
    <text evidence="1 5">Belongs to the 5-formyltetrahydrofolate cyclo-ligase family.</text>
</comment>
<proteinExistence type="inferred from homology"/>
<keyword evidence="5" id="KW-0479">Metal-binding</keyword>
<keyword evidence="3 4" id="KW-0067">ATP-binding</keyword>
<comment type="caution">
    <text evidence="7">The sequence shown here is derived from an EMBL/GenBank/DDBJ whole genome shotgun (WGS) entry which is preliminary data.</text>
</comment>
<dbReference type="SUPFAM" id="SSF100950">
    <property type="entry name" value="NagB/RpiA/CoA transferase-like"/>
    <property type="match status" value="1"/>
</dbReference>
<protein>
    <recommendedName>
        <fullName evidence="5">5-formyltetrahydrofolate cyclo-ligase</fullName>
        <ecNumber evidence="5">6.3.3.2</ecNumber>
    </recommendedName>
</protein>
<keyword evidence="8" id="KW-1185">Reference proteome</keyword>
<reference evidence="7" key="2">
    <citation type="submission" date="2020-09" db="EMBL/GenBank/DDBJ databases">
        <authorList>
            <person name="Sun Q."/>
            <person name="Ohkuma M."/>
        </authorList>
    </citation>
    <scope>NUCLEOTIDE SEQUENCE</scope>
    <source>
        <strain evidence="7">JCM 3091</strain>
    </source>
</reference>
<accession>A0A8J3FIN8</accession>
<dbReference type="GO" id="GO:0046872">
    <property type="term" value="F:metal ion binding"/>
    <property type="evidence" value="ECO:0007669"/>
    <property type="project" value="UniProtKB-KW"/>
</dbReference>
<dbReference type="GO" id="GO:0030272">
    <property type="term" value="F:5-formyltetrahydrofolate cyclo-ligase activity"/>
    <property type="evidence" value="ECO:0007669"/>
    <property type="project" value="UniProtKB-EC"/>
</dbReference>
<sequence>MSDFSDKPDLTAKVTLRTSLLARRRALSPGARAAADAAVGRHLAALLSARRPACVAAYAPLGGEPGGPGLLDAVRAALPGATVLLPVLLPDLDLDWAAWDGHPLSAAARGLREPAGTRLGPAGIRAAALVVVPALAVDRHGYRLGRGGGSYDRALARVTAPTVALLHDGELRARLPREPHDRPVTAAITPSDGVTRLDGSRADGALLALDDEECQDGR</sequence>
<evidence type="ECO:0000256" key="2">
    <source>
        <dbReference type="ARBA" id="ARBA00022741"/>
    </source>
</evidence>
<dbReference type="Gene3D" id="3.40.50.10420">
    <property type="entry name" value="NagB/RpiA/CoA transferase-like"/>
    <property type="match status" value="1"/>
</dbReference>
<dbReference type="PANTHER" id="PTHR23407:SF1">
    <property type="entry name" value="5-FORMYLTETRAHYDROFOLATE CYCLO-LIGASE"/>
    <property type="match status" value="1"/>
</dbReference>
<feature type="binding site" evidence="4">
    <location>
        <begin position="143"/>
        <end position="151"/>
    </location>
    <ligand>
        <name>ATP</name>
        <dbReference type="ChEBI" id="CHEBI:30616"/>
    </ligand>
</feature>
<keyword evidence="2 4" id="KW-0547">Nucleotide-binding</keyword>
<dbReference type="InterPro" id="IPR024185">
    <property type="entry name" value="FTHF_cligase-like_sf"/>
</dbReference>
<evidence type="ECO:0000256" key="6">
    <source>
        <dbReference type="SAM" id="MobiDB-lite"/>
    </source>
</evidence>
<dbReference type="Proteomes" id="UP000662200">
    <property type="component" value="Unassembled WGS sequence"/>
</dbReference>
<feature type="binding site" evidence="4">
    <location>
        <begin position="13"/>
        <end position="17"/>
    </location>
    <ligand>
        <name>ATP</name>
        <dbReference type="ChEBI" id="CHEBI:30616"/>
    </ligand>
</feature>
<keyword evidence="5" id="KW-0460">Magnesium</keyword>
<dbReference type="Pfam" id="PF01812">
    <property type="entry name" value="5-FTHF_cyc-lig"/>
    <property type="match status" value="1"/>
</dbReference>